<dbReference type="InterPro" id="IPR050869">
    <property type="entry name" value="H3K4_H4K5_MeTrfase"/>
</dbReference>
<dbReference type="SUPFAM" id="SSF82199">
    <property type="entry name" value="SET domain"/>
    <property type="match status" value="1"/>
</dbReference>
<dbReference type="InterPro" id="IPR046341">
    <property type="entry name" value="SET_dom_sf"/>
</dbReference>
<evidence type="ECO:0000256" key="2">
    <source>
        <dbReference type="ARBA" id="ARBA00022771"/>
    </source>
</evidence>
<organism evidence="6 7">
    <name type="scientific">Aphidius gifuensis</name>
    <name type="common">Parasitoid wasp</name>
    <dbReference type="NCBI Taxonomy" id="684658"/>
    <lineage>
        <taxon>Eukaryota</taxon>
        <taxon>Metazoa</taxon>
        <taxon>Ecdysozoa</taxon>
        <taxon>Arthropoda</taxon>
        <taxon>Hexapoda</taxon>
        <taxon>Insecta</taxon>
        <taxon>Pterygota</taxon>
        <taxon>Neoptera</taxon>
        <taxon>Endopterygota</taxon>
        <taxon>Hymenoptera</taxon>
        <taxon>Apocrita</taxon>
        <taxon>Ichneumonoidea</taxon>
        <taxon>Braconidae</taxon>
        <taxon>Aphidiinae</taxon>
        <taxon>Aphidius</taxon>
    </lineage>
</organism>
<keyword evidence="2 4" id="KW-0863">Zinc-finger</keyword>
<dbReference type="Gene3D" id="2.170.270.10">
    <property type="entry name" value="SET domain"/>
    <property type="match status" value="1"/>
</dbReference>
<dbReference type="InterPro" id="IPR002893">
    <property type="entry name" value="Znf_MYND"/>
</dbReference>
<dbReference type="GO" id="GO:0008270">
    <property type="term" value="F:zinc ion binding"/>
    <property type="evidence" value="ECO:0007669"/>
    <property type="project" value="UniProtKB-KW"/>
</dbReference>
<dbReference type="PANTHER" id="PTHR12197:SF251">
    <property type="entry name" value="EG:BACR7C10.4 PROTEIN"/>
    <property type="match status" value="1"/>
</dbReference>
<dbReference type="Gene3D" id="1.10.220.160">
    <property type="match status" value="1"/>
</dbReference>
<evidence type="ECO:0000313" key="7">
    <source>
        <dbReference type="Proteomes" id="UP000639338"/>
    </source>
</evidence>
<reference evidence="6 7" key="1">
    <citation type="submission" date="2020-08" db="EMBL/GenBank/DDBJ databases">
        <title>Aphidius gifuensis genome sequencing and assembly.</title>
        <authorList>
            <person name="Du Z."/>
        </authorList>
    </citation>
    <scope>NUCLEOTIDE SEQUENCE [LARGE SCALE GENOMIC DNA]</scope>
    <source>
        <strain evidence="6">YNYX2018</strain>
        <tissue evidence="6">Adults</tissue>
    </source>
</reference>
<dbReference type="PANTHER" id="PTHR12197">
    <property type="entry name" value="HISTONE-LYSINE N-METHYLTRANSFERASE SMYD"/>
    <property type="match status" value="1"/>
</dbReference>
<evidence type="ECO:0000256" key="4">
    <source>
        <dbReference type="PROSITE-ProRule" id="PRU00134"/>
    </source>
</evidence>
<keyword evidence="3" id="KW-0862">Zinc</keyword>
<dbReference type="InterPro" id="IPR001214">
    <property type="entry name" value="SET_dom"/>
</dbReference>
<dbReference type="EMBL" id="JACMRX010000006">
    <property type="protein sequence ID" value="KAF7988154.1"/>
    <property type="molecule type" value="Genomic_DNA"/>
</dbReference>
<protein>
    <recommendedName>
        <fullName evidence="5">MYND-type domain-containing protein</fullName>
    </recommendedName>
</protein>
<dbReference type="Pfam" id="PF00856">
    <property type="entry name" value="SET"/>
    <property type="match status" value="1"/>
</dbReference>
<name>A0A835CKW2_APHGI</name>
<dbReference type="SUPFAM" id="SSF144232">
    <property type="entry name" value="HIT/MYND zinc finger-like"/>
    <property type="match status" value="1"/>
</dbReference>
<dbReference type="Proteomes" id="UP000639338">
    <property type="component" value="Unassembled WGS sequence"/>
</dbReference>
<gene>
    <name evidence="6" type="ORF">HCN44_007648</name>
</gene>
<accession>A0A835CKW2</accession>
<feature type="domain" description="MYND-type" evidence="5">
    <location>
        <begin position="45"/>
        <end position="82"/>
    </location>
</feature>
<evidence type="ECO:0000256" key="3">
    <source>
        <dbReference type="ARBA" id="ARBA00022833"/>
    </source>
</evidence>
<keyword evidence="7" id="KW-1185">Reference proteome</keyword>
<dbReference type="GO" id="GO:0005634">
    <property type="term" value="C:nucleus"/>
    <property type="evidence" value="ECO:0007669"/>
    <property type="project" value="TreeGrafter"/>
</dbReference>
<evidence type="ECO:0000259" key="5">
    <source>
        <dbReference type="PROSITE" id="PS50865"/>
    </source>
</evidence>
<dbReference type="InterPro" id="IPR011990">
    <property type="entry name" value="TPR-like_helical_dom_sf"/>
</dbReference>
<dbReference type="OrthoDB" id="265717at2759"/>
<dbReference type="AlphaFoldDB" id="A0A835CKW2"/>
<proteinExistence type="predicted"/>
<comment type="caution">
    <text evidence="6">The sequence shown here is derived from an EMBL/GenBank/DDBJ whole genome shotgun (WGS) entry which is preliminary data.</text>
</comment>
<dbReference type="Gene3D" id="1.25.40.970">
    <property type="match status" value="1"/>
</dbReference>
<dbReference type="Gene3D" id="1.25.40.10">
    <property type="entry name" value="Tetratricopeptide repeat domain"/>
    <property type="match status" value="1"/>
</dbReference>
<sequence length="454" mass="52860">MQLKMADKDVIQLESSTKQIKKGTTILTAEPFAFVLSDQHRKERCDYCFRSIKISRCSGCQYVYYCGRNCQRKSWSIHKIECPNIKKIHPRVLPDAAKMMSRIIIKLSQGGADECGYYTPSKYRKFYDMMSHTNNIKNDNKKMEHFTSLSMILIKYLPKDILPDIKELLGIFGRMSVNSFNILDTDMTSLGVGIYLGPSIIDHSCKPNAHAVFEGTKIIIRTLDDLPSLDWSKIRITYIDLLRDTKTRRDELQRAYYFFCDCERCSSPETIEISAACPNKKCTYPCIPADTKNCAKCGEKYPDNYQEKFNQVTELSLYHLEKMAHTAYLDASRMCLEKQDGILHPYNLLSIRMLEMALVAAMNLELWQEAQIYAEKLTPRYLFYFGDNHPMSGQVHYVQAKLLSFQRRNKEAFEYITKAEKMIKMAFGDCHYKMRNEVRPLLEQLLAEHHMMNY</sequence>
<keyword evidence="1" id="KW-0479">Metal-binding</keyword>
<dbReference type="PROSITE" id="PS50865">
    <property type="entry name" value="ZF_MYND_2"/>
    <property type="match status" value="1"/>
</dbReference>
<evidence type="ECO:0000313" key="6">
    <source>
        <dbReference type="EMBL" id="KAF7988154.1"/>
    </source>
</evidence>
<evidence type="ECO:0000256" key="1">
    <source>
        <dbReference type="ARBA" id="ARBA00022723"/>
    </source>
</evidence>
<dbReference type="Gene3D" id="6.10.140.2220">
    <property type="match status" value="1"/>
</dbReference>
<dbReference type="Pfam" id="PF01753">
    <property type="entry name" value="zf-MYND"/>
    <property type="match status" value="1"/>
</dbReference>